<evidence type="ECO:0000313" key="1">
    <source>
        <dbReference type="EMBL" id="KAF2553774.1"/>
    </source>
</evidence>
<reference evidence="1" key="1">
    <citation type="submission" date="2019-12" db="EMBL/GenBank/DDBJ databases">
        <title>Genome sequencing and annotation of Brassica cretica.</title>
        <authorList>
            <person name="Studholme D.J."/>
            <person name="Sarris P.F."/>
        </authorList>
    </citation>
    <scope>NUCLEOTIDE SEQUENCE</scope>
    <source>
        <strain evidence="1">PFS-001/15</strain>
        <tissue evidence="1">Leaf</tissue>
    </source>
</reference>
<accession>A0A8S9HAB7</accession>
<protein>
    <submittedName>
        <fullName evidence="1">Uncharacterized protein</fullName>
    </submittedName>
</protein>
<gene>
    <name evidence="1" type="ORF">F2Q68_00035312</name>
</gene>
<dbReference type="Proteomes" id="UP000712281">
    <property type="component" value="Unassembled WGS sequence"/>
</dbReference>
<sequence length="171" mass="18721">MASKGMGRSTTVNSVFRFRSQAFVVNNTTPSERINLPSKLARGFASRLIFGAGCSSDRSVSCEITLTALPVSTRIFERATPPTSNAITKASSWGHIELYGFMLVESQDSPFLWSILKCGDGGTVNRSPRGTRAFIKITDLSCRDRFARSEELEIDRSDAIRLGLVGIHSRA</sequence>
<dbReference type="EMBL" id="QGKW02001988">
    <property type="protein sequence ID" value="KAF2553774.1"/>
    <property type="molecule type" value="Genomic_DNA"/>
</dbReference>
<comment type="caution">
    <text evidence="1">The sequence shown here is derived from an EMBL/GenBank/DDBJ whole genome shotgun (WGS) entry which is preliminary data.</text>
</comment>
<dbReference type="AlphaFoldDB" id="A0A8S9HAB7"/>
<name>A0A8S9HAB7_BRACR</name>
<proteinExistence type="predicted"/>
<evidence type="ECO:0000313" key="2">
    <source>
        <dbReference type="Proteomes" id="UP000712281"/>
    </source>
</evidence>
<organism evidence="1 2">
    <name type="scientific">Brassica cretica</name>
    <name type="common">Mustard</name>
    <dbReference type="NCBI Taxonomy" id="69181"/>
    <lineage>
        <taxon>Eukaryota</taxon>
        <taxon>Viridiplantae</taxon>
        <taxon>Streptophyta</taxon>
        <taxon>Embryophyta</taxon>
        <taxon>Tracheophyta</taxon>
        <taxon>Spermatophyta</taxon>
        <taxon>Magnoliopsida</taxon>
        <taxon>eudicotyledons</taxon>
        <taxon>Gunneridae</taxon>
        <taxon>Pentapetalae</taxon>
        <taxon>rosids</taxon>
        <taxon>malvids</taxon>
        <taxon>Brassicales</taxon>
        <taxon>Brassicaceae</taxon>
        <taxon>Brassiceae</taxon>
        <taxon>Brassica</taxon>
    </lineage>
</organism>